<feature type="coiled-coil region" evidence="1">
    <location>
        <begin position="1067"/>
        <end position="1101"/>
    </location>
</feature>
<dbReference type="GO" id="GO:0030036">
    <property type="term" value="P:actin cytoskeleton organization"/>
    <property type="evidence" value="ECO:0007669"/>
    <property type="project" value="InterPro"/>
</dbReference>
<feature type="compositionally biased region" description="Low complexity" evidence="2">
    <location>
        <begin position="296"/>
        <end position="308"/>
    </location>
</feature>
<feature type="domain" description="GBD/FH3" evidence="3">
    <location>
        <begin position="372"/>
        <end position="921"/>
    </location>
</feature>
<feature type="compositionally biased region" description="Pro residues" evidence="2">
    <location>
        <begin position="424"/>
        <end position="438"/>
    </location>
</feature>
<evidence type="ECO:0000313" key="6">
    <source>
        <dbReference type="Proteomes" id="UP001358614"/>
    </source>
</evidence>
<feature type="compositionally biased region" description="Pro residues" evidence="2">
    <location>
        <begin position="1159"/>
        <end position="1170"/>
    </location>
</feature>
<feature type="region of interest" description="Disordered" evidence="2">
    <location>
        <begin position="1104"/>
        <end position="1140"/>
    </location>
</feature>
<reference evidence="5 6" key="1">
    <citation type="submission" date="2024-01" db="EMBL/GenBank/DDBJ databases">
        <title>Comparative genomics of Cryptococcus and Kwoniella reveals pathogenesis evolution and contrasting modes of karyotype evolution via chromosome fusion or intercentromeric recombination.</title>
        <authorList>
            <person name="Coelho M.A."/>
            <person name="David-Palma M."/>
            <person name="Shea T."/>
            <person name="Bowers K."/>
            <person name="McGinley-Smith S."/>
            <person name="Mohammad A.W."/>
            <person name="Gnirke A."/>
            <person name="Yurkov A.M."/>
            <person name="Nowrousian M."/>
            <person name="Sun S."/>
            <person name="Cuomo C.A."/>
            <person name="Heitman J."/>
        </authorList>
    </citation>
    <scope>NUCLEOTIDE SEQUENCE [LARGE SCALE GENOMIC DNA]</scope>
    <source>
        <strain evidence="5 6">PYCC6329</strain>
    </source>
</reference>
<dbReference type="InterPro" id="IPR016024">
    <property type="entry name" value="ARM-type_fold"/>
</dbReference>
<evidence type="ECO:0000259" key="4">
    <source>
        <dbReference type="PROSITE" id="PS51444"/>
    </source>
</evidence>
<feature type="compositionally biased region" description="Pro residues" evidence="2">
    <location>
        <begin position="1177"/>
        <end position="1188"/>
    </location>
</feature>
<proteinExistence type="predicted"/>
<dbReference type="EMBL" id="CP144089">
    <property type="protein sequence ID" value="WWD06090.1"/>
    <property type="molecule type" value="Genomic_DNA"/>
</dbReference>
<feature type="compositionally biased region" description="Pro residues" evidence="2">
    <location>
        <begin position="1223"/>
        <end position="1246"/>
    </location>
</feature>
<organism evidence="5 6">
    <name type="scientific">Kwoniella europaea PYCC6329</name>
    <dbReference type="NCBI Taxonomy" id="1423913"/>
    <lineage>
        <taxon>Eukaryota</taxon>
        <taxon>Fungi</taxon>
        <taxon>Dikarya</taxon>
        <taxon>Basidiomycota</taxon>
        <taxon>Agaricomycotina</taxon>
        <taxon>Tremellomycetes</taxon>
        <taxon>Tremellales</taxon>
        <taxon>Cryptococcaceae</taxon>
        <taxon>Kwoniella</taxon>
    </lineage>
</organism>
<feature type="region of interest" description="Disordered" evidence="2">
    <location>
        <begin position="243"/>
        <end position="325"/>
    </location>
</feature>
<dbReference type="Pfam" id="PF06371">
    <property type="entry name" value="Drf_GBD"/>
    <property type="match status" value="1"/>
</dbReference>
<dbReference type="InterPro" id="IPR011989">
    <property type="entry name" value="ARM-like"/>
</dbReference>
<gene>
    <name evidence="5" type="ORF">V865_004175</name>
</gene>
<feature type="compositionally biased region" description="Polar residues" evidence="2">
    <location>
        <begin position="252"/>
        <end position="295"/>
    </location>
</feature>
<dbReference type="PANTHER" id="PTHR45725">
    <property type="entry name" value="FORMIN HOMOLOGY 2 FAMILY MEMBER"/>
    <property type="match status" value="1"/>
</dbReference>
<dbReference type="Gene3D" id="1.20.58.2220">
    <property type="entry name" value="Formin, FH2 domain"/>
    <property type="match status" value="1"/>
</dbReference>
<dbReference type="GO" id="GO:0003779">
    <property type="term" value="F:actin binding"/>
    <property type="evidence" value="ECO:0007669"/>
    <property type="project" value="InterPro"/>
</dbReference>
<dbReference type="Pfam" id="PF02181">
    <property type="entry name" value="FH2"/>
    <property type="match status" value="1"/>
</dbReference>
<keyword evidence="1" id="KW-0175">Coiled coil</keyword>
<feature type="coiled-coil region" evidence="1">
    <location>
        <begin position="906"/>
        <end position="1015"/>
    </location>
</feature>
<evidence type="ECO:0000259" key="3">
    <source>
        <dbReference type="PROSITE" id="PS51232"/>
    </source>
</evidence>
<dbReference type="GeneID" id="91102977"/>
<dbReference type="InterPro" id="IPR042201">
    <property type="entry name" value="FH2_Formin_sf"/>
</dbReference>
<sequence length="1768" mass="195200">MSDTFTITVDIPQLGPIEVELPTGSTAQDAIDLAFLEAEERYGEERLVEALHDEEENELVWEREHTGDEWRLKERRERETGKWWDEEEILNYRDSLLEPENVLIHSTTSYTLIKPHTPILKISLTLPTTTSMTPLVTSVLVHQTTSFLDIVSTLEHELGLPKTSDDLLGPLSTRQTTSRSRSSSLVDHAESRKGTVDIVRWKLAVGERTLDPKDNVLSLMRGRGVDQIQMSLDDDWLFEKRKDRDEKRENASTEIGSESPKSTLKASTFQPQGLDTSTLSKKPQHAPRNSLSELFSTSTPRPSSSATSNIDGLPNGSSRDHREGDKVELYRVKSRDGKFVHISRPLAIIEGTQALAEDKRSSLDPPMTGDGEVEVEKEINADSWEHLLDDLNPHGDKREAMSSLSPSRKAYLLAQHHQGTPAIPSSPPPVQAISPPRPTTFISLSTGTSAGISCLLPQLTGSPSGGTGSTPTTPNRGKEGGWKRFSLAGLGVWHSDNGSQSDNHLSTPLAAGEEDVTTPRAEPSAAEKALGEVSEIRPMEKQVTGGVWAWWTGSNKADEGTPAGYIEALKHSRKNPQSLLKHLLSLRVTLSTVKLSWINEFILLDGLTAISSLLEKVAREPRQKSDIGEQIIAEIGKSLRVLMNTDVGFNATLCHQTLLNNPVLSLRTPSYRIRNQMLDLLTAMVTLSPDTGSRLVLDALSELKLVTQDKYRFSWFVESMKPVQDEEENQGVWEWRTGVVALCSALCNAREEVEERLELRGELKRRGFVKTLQDLEIREPPSNFLNQCTHYLDDQEDDLMEFRELFLGEVQNADLAVAVGRLLSIVGGDQVKGLVGVIEELAEIASTPSIRDTVGSILSCFAGHLSRLDDLSVDWSVLLRSFLVDLYDILPSRGEGSNGITEGALIESFVREVHALQSQVKIVEDRNQLLEKQVEGQSAELMVLKELHGDKYDGEGVVHHLVVKEKEIQRLQVEFQALKEHIGPQKDFAVNNEMRDRERLRFDALMEEVSELRKNIHIGYEALLEKQKEVGYLERAIETIQSCFTIQTRHRDEDAGIKVKFDADFIVNEAVKNWNQQEEMIENLRKEVELLKKSKERLTELKIAISDKKNINPSPAINSPGPPPPPPPPPPPLPTPALPISASIPLLNLLRSKTHAAAPPSPPPPPPPHMPSSTTVAPPPPPPPPPLPATTQSTISASSIAPTPPPPPPPPLPLASLNSSNNMPPPPPPPLPSSKAPMPPPPPPAGAGPSRGFKLTADAISSQPKLKPFFWSKMPAYAVKDTIWTSLPGSDGLDLEFQDLNEVFSVDNGAKKLDQGKGKGKEVVTFLDITRSNNIGIMLTRLRLSPSKIRRAIIEVDDDLLDIDDLATLSRMLPTAEEAEKIRLFSGDISKLSKPDLYFKEISSIPNLKLRLETMVLRRKFEMMLNEIMPDLMILKNVVKELRGSNRLREVLKVVLVLGNRLNGGTFRGNAAGFQLEALLKMKDTRTAKGSGCPTMLHYLAKILLRRNPDLVIWGEDAPALEPAARIVISELASSISEISSSLEAARSFHPLLSAQDNLHEILNSFLSESSPKVTQLKLTYEEIRTDLVGLLRYFGEKSESENDVERLFGLLSSFSRSLEIASNEMSITMLKEQNTGTSVSTIISNASTSTSVSTSSTIQVFPAPSPPPKMRQPSIETILKRHERLGSTIKRGQVDEAIRTLHSGKTLRKERRHGNMSTWGTLGVRTGTLGRKKSQGSDDRVRLSKMFLDGGVGGSVKGTIGSRSIRG</sequence>
<dbReference type="SMART" id="SM01139">
    <property type="entry name" value="Drf_FH3"/>
    <property type="match status" value="1"/>
</dbReference>
<evidence type="ECO:0000256" key="2">
    <source>
        <dbReference type="SAM" id="MobiDB-lite"/>
    </source>
</evidence>
<evidence type="ECO:0000313" key="5">
    <source>
        <dbReference type="EMBL" id="WWD06090.1"/>
    </source>
</evidence>
<dbReference type="GO" id="GO:0031267">
    <property type="term" value="F:small GTPase binding"/>
    <property type="evidence" value="ECO:0007669"/>
    <property type="project" value="InterPro"/>
</dbReference>
<feature type="compositionally biased region" description="Pro residues" evidence="2">
    <location>
        <begin position="1120"/>
        <end position="1137"/>
    </location>
</feature>
<feature type="compositionally biased region" description="Polar residues" evidence="2">
    <location>
        <begin position="440"/>
        <end position="451"/>
    </location>
</feature>
<dbReference type="KEGG" id="ker:91102977"/>
<dbReference type="SMART" id="SM01140">
    <property type="entry name" value="Drf_GBD"/>
    <property type="match status" value="1"/>
</dbReference>
<dbReference type="SUPFAM" id="SSF101447">
    <property type="entry name" value="Formin homology 2 domain (FH2 domain)"/>
    <property type="match status" value="1"/>
</dbReference>
<dbReference type="InterPro" id="IPR010472">
    <property type="entry name" value="FH3_dom"/>
</dbReference>
<feature type="region of interest" description="Disordered" evidence="2">
    <location>
        <begin position="1154"/>
        <end position="1253"/>
    </location>
</feature>
<keyword evidence="6" id="KW-1185">Reference proteome</keyword>
<feature type="compositionally biased region" description="Pro residues" evidence="2">
    <location>
        <begin position="1202"/>
        <end position="1213"/>
    </location>
</feature>
<evidence type="ECO:0008006" key="7">
    <source>
        <dbReference type="Google" id="ProtNLM"/>
    </source>
</evidence>
<dbReference type="Gene3D" id="1.25.10.10">
    <property type="entry name" value="Leucine-rich Repeat Variant"/>
    <property type="match status" value="1"/>
</dbReference>
<protein>
    <recommendedName>
        <fullName evidence="7">FH2-domain-containing protein</fullName>
    </recommendedName>
</protein>
<dbReference type="Proteomes" id="UP001358614">
    <property type="component" value="Chromosome 1"/>
</dbReference>
<dbReference type="PANTHER" id="PTHR45725:SF1">
    <property type="entry name" value="DISHEVELLED ASSOCIATED ACTIVATOR OF MORPHOGENESIS, ISOFORM D"/>
    <property type="match status" value="1"/>
</dbReference>
<feature type="region of interest" description="Disordered" evidence="2">
    <location>
        <begin position="418"/>
        <end position="481"/>
    </location>
</feature>
<dbReference type="PROSITE" id="PS51232">
    <property type="entry name" value="GBD_FH3"/>
    <property type="match status" value="1"/>
</dbReference>
<dbReference type="InterPro" id="IPR014768">
    <property type="entry name" value="GBD/FH3_dom"/>
</dbReference>
<feature type="compositionally biased region" description="Low complexity" evidence="2">
    <location>
        <begin position="172"/>
        <end position="184"/>
    </location>
</feature>
<dbReference type="Pfam" id="PF06367">
    <property type="entry name" value="Drf_FH3"/>
    <property type="match status" value="1"/>
</dbReference>
<dbReference type="SUPFAM" id="SSF48371">
    <property type="entry name" value="ARM repeat"/>
    <property type="match status" value="1"/>
</dbReference>
<evidence type="ECO:0000256" key="1">
    <source>
        <dbReference type="SAM" id="Coils"/>
    </source>
</evidence>
<dbReference type="InterPro" id="IPR015425">
    <property type="entry name" value="FH2_Formin"/>
</dbReference>
<accession>A0AAX4KKN9</accession>
<dbReference type="InterPro" id="IPR051425">
    <property type="entry name" value="Formin_Homology"/>
</dbReference>
<feature type="region of interest" description="Disordered" evidence="2">
    <location>
        <begin position="162"/>
        <end position="189"/>
    </location>
</feature>
<dbReference type="PROSITE" id="PS51444">
    <property type="entry name" value="FH2"/>
    <property type="match status" value="1"/>
</dbReference>
<feature type="domain" description="FH2" evidence="4">
    <location>
        <begin position="1256"/>
        <end position="1645"/>
    </location>
</feature>
<dbReference type="SMART" id="SM00498">
    <property type="entry name" value="FH2"/>
    <property type="match status" value="1"/>
</dbReference>
<name>A0AAX4KKN9_9TREE</name>
<dbReference type="RefSeq" id="XP_066084057.1">
    <property type="nucleotide sequence ID" value="XM_066227960.1"/>
</dbReference>
<dbReference type="InterPro" id="IPR010473">
    <property type="entry name" value="GTPase-bd"/>
</dbReference>